<feature type="domain" description="Toprim" evidence="1">
    <location>
        <begin position="178"/>
        <end position="259"/>
    </location>
</feature>
<dbReference type="EMBL" id="AWVF01000370">
    <property type="protein sequence ID" value="ERJ89869.1"/>
    <property type="molecule type" value="Genomic_DNA"/>
</dbReference>
<dbReference type="Gene3D" id="1.10.860.10">
    <property type="entry name" value="DNAb Helicase, Chain A"/>
    <property type="match status" value="1"/>
</dbReference>
<dbReference type="Proteomes" id="UP000016662">
    <property type="component" value="Unassembled WGS sequence"/>
</dbReference>
<evidence type="ECO:0000313" key="3">
    <source>
        <dbReference type="Proteomes" id="UP000016662"/>
    </source>
</evidence>
<accession>U2LK41</accession>
<dbReference type="Pfam" id="PF10410">
    <property type="entry name" value="DnaB_bind"/>
    <property type="match status" value="1"/>
</dbReference>
<gene>
    <name evidence="2" type="ORF">RUMCAL_02911</name>
</gene>
<name>U2LK41_9FIRM</name>
<dbReference type="Gene3D" id="3.40.1360.10">
    <property type="match status" value="1"/>
</dbReference>
<dbReference type="SMART" id="SM00493">
    <property type="entry name" value="TOPRIM"/>
    <property type="match status" value="1"/>
</dbReference>
<dbReference type="PROSITE" id="PS50880">
    <property type="entry name" value="TOPRIM"/>
    <property type="match status" value="1"/>
</dbReference>
<keyword evidence="3" id="KW-1185">Reference proteome</keyword>
<proteinExistence type="predicted"/>
<dbReference type="InterPro" id="IPR006171">
    <property type="entry name" value="TOPRIM_dom"/>
</dbReference>
<dbReference type="HOGENOM" id="CLU_013501_3_3_9"/>
<comment type="caution">
    <text evidence="2">The sequence shown here is derived from an EMBL/GenBank/DDBJ whole genome shotgun (WGS) entry which is preliminary data.</text>
</comment>
<dbReference type="InterPro" id="IPR050219">
    <property type="entry name" value="DnaG_primase"/>
</dbReference>
<dbReference type="InterPro" id="IPR006295">
    <property type="entry name" value="DNA_primase_DnaG"/>
</dbReference>
<evidence type="ECO:0000259" key="1">
    <source>
        <dbReference type="PROSITE" id="PS50880"/>
    </source>
</evidence>
<dbReference type="CDD" id="cd03364">
    <property type="entry name" value="TOPRIM_DnaG_primases"/>
    <property type="match status" value="1"/>
</dbReference>
<dbReference type="STRING" id="411473.RUMCAL_02911"/>
<dbReference type="InterPro" id="IPR019475">
    <property type="entry name" value="DNA_primase_DnaB-bd"/>
</dbReference>
<protein>
    <submittedName>
        <fullName evidence="2">Putative DNA primase</fullName>
    </submittedName>
</protein>
<dbReference type="GO" id="GO:0016779">
    <property type="term" value="F:nucleotidyltransferase activity"/>
    <property type="evidence" value="ECO:0007669"/>
    <property type="project" value="InterPro"/>
</dbReference>
<reference evidence="2 3" key="1">
    <citation type="submission" date="2013-07" db="EMBL/GenBank/DDBJ databases">
        <authorList>
            <person name="Weinstock G."/>
            <person name="Sodergren E."/>
            <person name="Wylie T."/>
            <person name="Fulton L."/>
            <person name="Fulton R."/>
            <person name="Fronick C."/>
            <person name="O'Laughlin M."/>
            <person name="Godfrey J."/>
            <person name="Miner T."/>
            <person name="Herter B."/>
            <person name="Appelbaum E."/>
            <person name="Cordes M."/>
            <person name="Lek S."/>
            <person name="Wollam A."/>
            <person name="Pepin K.H."/>
            <person name="Palsikar V.B."/>
            <person name="Mitreva M."/>
            <person name="Wilson R.K."/>
        </authorList>
    </citation>
    <scope>NUCLEOTIDE SEQUENCE [LARGE SCALE GENOMIC DNA]</scope>
    <source>
        <strain evidence="2 3">ATCC 27760</strain>
    </source>
</reference>
<dbReference type="InterPro" id="IPR037068">
    <property type="entry name" value="DNA_primase_core_N_sf"/>
</dbReference>
<dbReference type="InterPro" id="IPR013264">
    <property type="entry name" value="DNAG_N"/>
</dbReference>
<dbReference type="NCBIfam" id="TIGR01391">
    <property type="entry name" value="dnaG"/>
    <property type="match status" value="1"/>
</dbReference>
<sequence>MDNLEFTDAVKQLAERCGLQVPTDREADRRAYLRTRMFAVNRETANFYFRNLISGSDKRGLQYFISRQLKPETIKKYGLGYASDSWNALTDYLLQKGFTEEELLLANVAHRSNKGNLYDAFRGRVMFPIVDTRGAVIGFGGRVLDDSQPKYLNTAKTPVFDKGSNLFSLNFAKDSSSTIMILAEGYMDVIAINQAGFSNVVATLGTAITPEHARKLSRFAKEVVIAYDSDGPGQQATQKAINRLSEVGIATRILHMTGAKDPDEYIKKYGSERFRLLLESAGDAINFRLDRCKEGLDPDTEAGKVQLLKRVVSVLAEIQNPLEREVYLSRTANKWEISAEVLHQQVERTIRSKKKLASTQAWKDIIEHTVRPEPQQPQSAIPLREYKAEERILCYVLNRPDESAWIIEQIQPDAFPTPLYRQVLEAFADSVKRQTGFSLSAMGDVLSDSEMGKLSGISARNQEIPVTAEEVKDCIRTLKNDMPSAIETDEDLLKLIQKKQHPDG</sequence>
<dbReference type="InterPro" id="IPR034151">
    <property type="entry name" value="TOPRIM_DnaG_bac"/>
</dbReference>
<dbReference type="PANTHER" id="PTHR30313">
    <property type="entry name" value="DNA PRIMASE"/>
    <property type="match status" value="1"/>
</dbReference>
<dbReference type="GO" id="GO:0006269">
    <property type="term" value="P:DNA replication, synthesis of primer"/>
    <property type="evidence" value="ECO:0007669"/>
    <property type="project" value="InterPro"/>
</dbReference>
<dbReference type="SUPFAM" id="SSF56731">
    <property type="entry name" value="DNA primase core"/>
    <property type="match status" value="1"/>
</dbReference>
<dbReference type="GO" id="GO:0005737">
    <property type="term" value="C:cytoplasm"/>
    <property type="evidence" value="ECO:0007669"/>
    <property type="project" value="TreeGrafter"/>
</dbReference>
<dbReference type="InterPro" id="IPR016136">
    <property type="entry name" value="DNA_helicase_N/primase_C"/>
</dbReference>
<dbReference type="PATRIC" id="fig|411473.3.peg.2446"/>
<dbReference type="Gene3D" id="3.90.980.10">
    <property type="entry name" value="DNA primase, catalytic core, N-terminal domain"/>
    <property type="match status" value="1"/>
</dbReference>
<organism evidence="2 3">
    <name type="scientific">Ruminococcus callidus ATCC 27760</name>
    <dbReference type="NCBI Taxonomy" id="411473"/>
    <lineage>
        <taxon>Bacteria</taxon>
        <taxon>Bacillati</taxon>
        <taxon>Bacillota</taxon>
        <taxon>Clostridia</taxon>
        <taxon>Eubacteriales</taxon>
        <taxon>Oscillospiraceae</taxon>
        <taxon>Ruminococcus</taxon>
    </lineage>
</organism>
<evidence type="ECO:0000313" key="2">
    <source>
        <dbReference type="EMBL" id="ERJ89869.1"/>
    </source>
</evidence>
<dbReference type="eggNOG" id="COG0358">
    <property type="taxonomic scope" value="Bacteria"/>
</dbReference>
<dbReference type="PANTHER" id="PTHR30313:SF2">
    <property type="entry name" value="DNA PRIMASE"/>
    <property type="match status" value="1"/>
</dbReference>
<dbReference type="Pfam" id="PF08275">
    <property type="entry name" value="DNAG_N"/>
    <property type="match status" value="1"/>
</dbReference>
<dbReference type="AlphaFoldDB" id="U2LK41"/>
<dbReference type="Pfam" id="PF13155">
    <property type="entry name" value="Toprim_2"/>
    <property type="match status" value="1"/>
</dbReference>